<dbReference type="EMBL" id="CP017641">
    <property type="protein sequence ID" value="APZ91861.1"/>
    <property type="molecule type" value="Genomic_DNA"/>
</dbReference>
<keyword evidence="5" id="KW-0547">Nucleotide-binding</keyword>
<dbReference type="SUPFAM" id="SSF55874">
    <property type="entry name" value="ATPase domain of HSP90 chaperone/DNA topoisomerase II/histidine kinase"/>
    <property type="match status" value="1"/>
</dbReference>
<feature type="modified residue" description="4-aspartylphosphate" evidence="9">
    <location>
        <position position="568"/>
    </location>
</feature>
<keyword evidence="7" id="KW-0067">ATP-binding</keyword>
<dbReference type="SMART" id="SM00448">
    <property type="entry name" value="REC"/>
    <property type="match status" value="2"/>
</dbReference>
<evidence type="ECO:0000256" key="2">
    <source>
        <dbReference type="ARBA" id="ARBA00012438"/>
    </source>
</evidence>
<feature type="domain" description="Response regulatory" evidence="11">
    <location>
        <begin position="12"/>
        <end position="127"/>
    </location>
</feature>
<dbReference type="SUPFAM" id="SSF52172">
    <property type="entry name" value="CheY-like"/>
    <property type="match status" value="2"/>
</dbReference>
<gene>
    <name evidence="14" type="ORF">Fuma_01457</name>
</gene>
<dbReference type="InterPro" id="IPR013767">
    <property type="entry name" value="PAS_fold"/>
</dbReference>
<evidence type="ECO:0000256" key="8">
    <source>
        <dbReference type="ARBA" id="ARBA00023012"/>
    </source>
</evidence>
<dbReference type="InterPro" id="IPR000700">
    <property type="entry name" value="PAS-assoc_C"/>
</dbReference>
<dbReference type="Gene3D" id="3.30.450.20">
    <property type="entry name" value="PAS domain"/>
    <property type="match status" value="1"/>
</dbReference>
<evidence type="ECO:0000256" key="7">
    <source>
        <dbReference type="ARBA" id="ARBA00022840"/>
    </source>
</evidence>
<dbReference type="Pfam" id="PF02518">
    <property type="entry name" value="HATPase_c"/>
    <property type="match status" value="1"/>
</dbReference>
<dbReference type="InterPro" id="IPR004358">
    <property type="entry name" value="Sig_transdc_His_kin-like_C"/>
</dbReference>
<feature type="domain" description="Response regulatory" evidence="11">
    <location>
        <begin position="517"/>
        <end position="633"/>
    </location>
</feature>
<dbReference type="GO" id="GO:0000155">
    <property type="term" value="F:phosphorelay sensor kinase activity"/>
    <property type="evidence" value="ECO:0007669"/>
    <property type="project" value="InterPro"/>
</dbReference>
<dbReference type="SMART" id="SM00091">
    <property type="entry name" value="PAS"/>
    <property type="match status" value="1"/>
</dbReference>
<dbReference type="InterPro" id="IPR005467">
    <property type="entry name" value="His_kinase_dom"/>
</dbReference>
<keyword evidence="4" id="KW-0808">Transferase</keyword>
<dbReference type="PROSITE" id="PS50109">
    <property type="entry name" value="HIS_KIN"/>
    <property type="match status" value="1"/>
</dbReference>
<comment type="caution">
    <text evidence="9">Lacks conserved residue(s) required for the propagation of feature annotation.</text>
</comment>
<dbReference type="AlphaFoldDB" id="A0A1P8WCT3"/>
<evidence type="ECO:0000259" key="12">
    <source>
        <dbReference type="PROSITE" id="PS50112"/>
    </source>
</evidence>
<reference evidence="14 15" key="1">
    <citation type="journal article" date="2016" name="Front. Microbiol.">
        <title>Fuerstia marisgermanicae gen. nov., sp. nov., an Unusual Member of the Phylum Planctomycetes from the German Wadden Sea.</title>
        <authorList>
            <person name="Kohn T."/>
            <person name="Heuer A."/>
            <person name="Jogler M."/>
            <person name="Vollmers J."/>
            <person name="Boedeker C."/>
            <person name="Bunk B."/>
            <person name="Rast P."/>
            <person name="Borchert D."/>
            <person name="Glockner I."/>
            <person name="Freese H.M."/>
            <person name="Klenk H.P."/>
            <person name="Overmann J."/>
            <person name="Kaster A.K."/>
            <person name="Rohde M."/>
            <person name="Wiegand S."/>
            <person name="Jogler C."/>
        </authorList>
    </citation>
    <scope>NUCLEOTIDE SEQUENCE [LARGE SCALE GENOMIC DNA]</scope>
    <source>
        <strain evidence="14 15">NH11</strain>
    </source>
</reference>
<dbReference type="EC" id="2.7.13.3" evidence="2"/>
<dbReference type="CDD" id="cd00156">
    <property type="entry name" value="REC"/>
    <property type="match status" value="1"/>
</dbReference>
<dbReference type="KEGG" id="fmr:Fuma_01457"/>
<dbReference type="InterPro" id="IPR011006">
    <property type="entry name" value="CheY-like_superfamily"/>
</dbReference>
<dbReference type="SMART" id="SM00387">
    <property type="entry name" value="HATPase_c"/>
    <property type="match status" value="1"/>
</dbReference>
<accession>A0A1P8WCT3</accession>
<dbReference type="InterPro" id="IPR036097">
    <property type="entry name" value="HisK_dim/P_sf"/>
</dbReference>
<dbReference type="SUPFAM" id="SSF47384">
    <property type="entry name" value="Homodimeric domain of signal transducing histidine kinase"/>
    <property type="match status" value="1"/>
</dbReference>
<dbReference type="PROSITE" id="PS50113">
    <property type="entry name" value="PAC"/>
    <property type="match status" value="1"/>
</dbReference>
<feature type="domain" description="Histidine kinase" evidence="10">
    <location>
        <begin position="282"/>
        <end position="497"/>
    </location>
</feature>
<dbReference type="CDD" id="cd17534">
    <property type="entry name" value="REC_DC-like"/>
    <property type="match status" value="1"/>
</dbReference>
<evidence type="ECO:0000259" key="13">
    <source>
        <dbReference type="PROSITE" id="PS50113"/>
    </source>
</evidence>
<dbReference type="PRINTS" id="PR00344">
    <property type="entry name" value="BCTRLSENSOR"/>
</dbReference>
<dbReference type="InterPro" id="IPR000014">
    <property type="entry name" value="PAS"/>
</dbReference>
<dbReference type="Gene3D" id="3.30.565.10">
    <property type="entry name" value="Histidine kinase-like ATPase, C-terminal domain"/>
    <property type="match status" value="1"/>
</dbReference>
<dbReference type="SMART" id="SM00388">
    <property type="entry name" value="HisKA"/>
    <property type="match status" value="1"/>
</dbReference>
<dbReference type="Pfam" id="PF00512">
    <property type="entry name" value="HisKA"/>
    <property type="match status" value="1"/>
</dbReference>
<dbReference type="Gene3D" id="1.10.287.130">
    <property type="match status" value="1"/>
</dbReference>
<protein>
    <recommendedName>
        <fullName evidence="2">histidine kinase</fullName>
        <ecNumber evidence="2">2.7.13.3</ecNumber>
    </recommendedName>
</protein>
<evidence type="ECO:0000256" key="5">
    <source>
        <dbReference type="ARBA" id="ARBA00022741"/>
    </source>
</evidence>
<dbReference type="InterPro" id="IPR036890">
    <property type="entry name" value="HATPase_C_sf"/>
</dbReference>
<organism evidence="14 15">
    <name type="scientific">Fuerstiella marisgermanici</name>
    <dbReference type="NCBI Taxonomy" id="1891926"/>
    <lineage>
        <taxon>Bacteria</taxon>
        <taxon>Pseudomonadati</taxon>
        <taxon>Planctomycetota</taxon>
        <taxon>Planctomycetia</taxon>
        <taxon>Planctomycetales</taxon>
        <taxon>Planctomycetaceae</taxon>
        <taxon>Fuerstiella</taxon>
    </lineage>
</organism>
<dbReference type="Proteomes" id="UP000187735">
    <property type="component" value="Chromosome"/>
</dbReference>
<evidence type="ECO:0000256" key="3">
    <source>
        <dbReference type="ARBA" id="ARBA00022553"/>
    </source>
</evidence>
<comment type="catalytic activity">
    <reaction evidence="1">
        <text>ATP + protein L-histidine = ADP + protein N-phospho-L-histidine.</text>
        <dbReference type="EC" id="2.7.13.3"/>
    </reaction>
</comment>
<dbReference type="Gene3D" id="3.40.50.2300">
    <property type="match status" value="2"/>
</dbReference>
<evidence type="ECO:0000313" key="15">
    <source>
        <dbReference type="Proteomes" id="UP000187735"/>
    </source>
</evidence>
<dbReference type="InterPro" id="IPR035965">
    <property type="entry name" value="PAS-like_dom_sf"/>
</dbReference>
<dbReference type="NCBIfam" id="TIGR00229">
    <property type="entry name" value="sensory_box"/>
    <property type="match status" value="1"/>
</dbReference>
<name>A0A1P8WCT3_9PLAN</name>
<sequence>MFVSAEAEPAISILVVEDNTTHATGIAERLKALGYSIAGLATSGDDAVRMALKTEPGIILMNIHLEGGIDGMEAAELIRRDADIPVVYLTADPDDAALECAEISAPFSYVSRPYTDHDLQTAIEIVRHRHSCEARMREHQAWLTTTLNSIGDGVIATDDQGIIRSMNLVAEELTGWNQKDAVGCALREVFQPVSAEARQPVTNPALLTLRTGESTPLSDGGLLICDDGTERFIENHASSVRDAKGRVTGSVLIFRDVTQRRQMEEDLREAQKLEATGRLAGVIAHDFNNLMTVIIGFSDFLLNSAESSPGQKDVAKQIHDAGNRAAALAHQIVTFRRKQTPPPEVLRLNDVIRDLEPLVRHLFGSSVDLCSHLDPKVGSVKADRSQLEQLVISLIANARDALPSAGQLVVSTTTEVVPDGAEQRYVRITVTAGGPSVAPDVGQHVFGPFFSSDKQTEGTGLGLAAVYGIVQQYHGRISIENDGSSNAVGCVDLPVTDATAAPVSLLEPASSDRGGETVLLVEDEHPVRRMTKMALERCGYKVLEAVNGEHALEVATNAKTRIDLLLTDLIMPLMSGRELAEKLTERRPDIGVLFMSGYSDDEQIHQTIETTRTAFLQKPFLIADLQQQIRSVLDQP</sequence>
<evidence type="ECO:0000256" key="4">
    <source>
        <dbReference type="ARBA" id="ARBA00022679"/>
    </source>
</evidence>
<dbReference type="InterPro" id="IPR003594">
    <property type="entry name" value="HATPase_dom"/>
</dbReference>
<evidence type="ECO:0000259" key="11">
    <source>
        <dbReference type="PROSITE" id="PS50110"/>
    </source>
</evidence>
<dbReference type="GO" id="GO:0006355">
    <property type="term" value="P:regulation of DNA-templated transcription"/>
    <property type="evidence" value="ECO:0007669"/>
    <property type="project" value="InterPro"/>
</dbReference>
<keyword evidence="3 9" id="KW-0597">Phosphoprotein</keyword>
<dbReference type="PANTHER" id="PTHR43065:SF42">
    <property type="entry name" value="TWO-COMPONENT SENSOR PPRA"/>
    <property type="match status" value="1"/>
</dbReference>
<dbReference type="CDD" id="cd00130">
    <property type="entry name" value="PAS"/>
    <property type="match status" value="1"/>
</dbReference>
<feature type="domain" description="PAC" evidence="13">
    <location>
        <begin position="216"/>
        <end position="269"/>
    </location>
</feature>
<dbReference type="Pfam" id="PF00989">
    <property type="entry name" value="PAS"/>
    <property type="match status" value="1"/>
</dbReference>
<feature type="domain" description="PAS" evidence="12">
    <location>
        <begin position="139"/>
        <end position="192"/>
    </location>
</feature>
<dbReference type="SUPFAM" id="SSF55785">
    <property type="entry name" value="PYP-like sensor domain (PAS domain)"/>
    <property type="match status" value="1"/>
</dbReference>
<dbReference type="GO" id="GO:0005524">
    <property type="term" value="F:ATP binding"/>
    <property type="evidence" value="ECO:0007669"/>
    <property type="project" value="UniProtKB-KW"/>
</dbReference>
<dbReference type="STRING" id="1891926.Fuma_01457"/>
<keyword evidence="6" id="KW-0418">Kinase</keyword>
<proteinExistence type="predicted"/>
<dbReference type="CDD" id="cd00082">
    <property type="entry name" value="HisKA"/>
    <property type="match status" value="1"/>
</dbReference>
<keyword evidence="8" id="KW-0902">Two-component regulatory system</keyword>
<dbReference type="PANTHER" id="PTHR43065">
    <property type="entry name" value="SENSOR HISTIDINE KINASE"/>
    <property type="match status" value="1"/>
</dbReference>
<evidence type="ECO:0000313" key="14">
    <source>
        <dbReference type="EMBL" id="APZ91861.1"/>
    </source>
</evidence>
<evidence type="ECO:0000256" key="6">
    <source>
        <dbReference type="ARBA" id="ARBA00022777"/>
    </source>
</evidence>
<dbReference type="PROSITE" id="PS50112">
    <property type="entry name" value="PAS"/>
    <property type="match status" value="1"/>
</dbReference>
<dbReference type="InterPro" id="IPR003661">
    <property type="entry name" value="HisK_dim/P_dom"/>
</dbReference>
<evidence type="ECO:0000256" key="1">
    <source>
        <dbReference type="ARBA" id="ARBA00000085"/>
    </source>
</evidence>
<dbReference type="Pfam" id="PF00072">
    <property type="entry name" value="Response_reg"/>
    <property type="match status" value="2"/>
</dbReference>
<evidence type="ECO:0000256" key="9">
    <source>
        <dbReference type="PROSITE-ProRule" id="PRU00169"/>
    </source>
</evidence>
<keyword evidence="15" id="KW-1185">Reference proteome</keyword>
<evidence type="ECO:0000259" key="10">
    <source>
        <dbReference type="PROSITE" id="PS50109"/>
    </source>
</evidence>
<dbReference type="PROSITE" id="PS50110">
    <property type="entry name" value="RESPONSE_REGULATORY"/>
    <property type="match status" value="2"/>
</dbReference>
<dbReference type="InterPro" id="IPR001789">
    <property type="entry name" value="Sig_transdc_resp-reg_receiver"/>
</dbReference>